<dbReference type="InterPro" id="IPR011990">
    <property type="entry name" value="TPR-like_helical_dom_sf"/>
</dbReference>
<gene>
    <name evidence="4" type="ORF">Mal4_16860</name>
</gene>
<name>A0A517Z4L5_9PLAN</name>
<sequence length="436" mass="49498">MVSVRAGGDDRITHMTVQKDDTAGDSTTQSRPDDAVPLEMGRVVRRTAIIGGIALLAILVGFASLWAYDRWAEKKQEAFRTSCEAAVAAQDWDELLQTATAWRDWDPDNDDSLMFIAQALVDLERLDEAVETLGRVEDDYKGALEALAFRAEIQYSALNRPFDAEGTWRRMVKIAPNANLPRQRLIYFYAMTLQRNAMEQQIREAVMLECEPPEAYSYILLKNVLNFSDGLAKTTRWLLNYPDDETLQVAQAVYAARQDSEGKIATFGFRTVMPGSLDLVERRLKQYPSNLELLAVKIDQAIFEGDAREVTELLAQANPSAENDSRFWRIRGWLMLDRGRYEEAVEAFEAAIDINVFDWQARWLLADALRKLNRTEEADRASALALTGKELQQRIFEKPSARDLDEELAADILQYARDLEATLFAESLARRLNLTP</sequence>
<keyword evidence="3" id="KW-0472">Membrane</keyword>
<dbReference type="Proteomes" id="UP000320496">
    <property type="component" value="Chromosome"/>
</dbReference>
<feature type="compositionally biased region" description="Basic and acidic residues" evidence="2">
    <location>
        <begin position="7"/>
        <end position="22"/>
    </location>
</feature>
<accession>A0A517Z4L5</accession>
<dbReference type="AlphaFoldDB" id="A0A517Z4L5"/>
<keyword evidence="5" id="KW-1185">Reference proteome</keyword>
<proteinExistence type="predicted"/>
<feature type="repeat" description="TPR" evidence="1">
    <location>
        <begin position="325"/>
        <end position="358"/>
    </location>
</feature>
<organism evidence="4 5">
    <name type="scientific">Maioricimonas rarisocia</name>
    <dbReference type="NCBI Taxonomy" id="2528026"/>
    <lineage>
        <taxon>Bacteria</taxon>
        <taxon>Pseudomonadati</taxon>
        <taxon>Planctomycetota</taxon>
        <taxon>Planctomycetia</taxon>
        <taxon>Planctomycetales</taxon>
        <taxon>Planctomycetaceae</taxon>
        <taxon>Maioricimonas</taxon>
    </lineage>
</organism>
<dbReference type="Gene3D" id="1.25.40.10">
    <property type="entry name" value="Tetratricopeptide repeat domain"/>
    <property type="match status" value="2"/>
</dbReference>
<evidence type="ECO:0000313" key="5">
    <source>
        <dbReference type="Proteomes" id="UP000320496"/>
    </source>
</evidence>
<evidence type="ECO:0000256" key="2">
    <source>
        <dbReference type="SAM" id="MobiDB-lite"/>
    </source>
</evidence>
<evidence type="ECO:0000256" key="1">
    <source>
        <dbReference type="PROSITE-ProRule" id="PRU00339"/>
    </source>
</evidence>
<dbReference type="InterPro" id="IPR019734">
    <property type="entry name" value="TPR_rpt"/>
</dbReference>
<feature type="region of interest" description="Disordered" evidence="2">
    <location>
        <begin position="1"/>
        <end position="34"/>
    </location>
</feature>
<feature type="transmembrane region" description="Helical" evidence="3">
    <location>
        <begin position="48"/>
        <end position="68"/>
    </location>
</feature>
<reference evidence="4 5" key="1">
    <citation type="submission" date="2019-02" db="EMBL/GenBank/DDBJ databases">
        <title>Deep-cultivation of Planctomycetes and their phenomic and genomic characterization uncovers novel biology.</title>
        <authorList>
            <person name="Wiegand S."/>
            <person name="Jogler M."/>
            <person name="Boedeker C."/>
            <person name="Pinto D."/>
            <person name="Vollmers J."/>
            <person name="Rivas-Marin E."/>
            <person name="Kohn T."/>
            <person name="Peeters S.H."/>
            <person name="Heuer A."/>
            <person name="Rast P."/>
            <person name="Oberbeckmann S."/>
            <person name="Bunk B."/>
            <person name="Jeske O."/>
            <person name="Meyerdierks A."/>
            <person name="Storesund J.E."/>
            <person name="Kallscheuer N."/>
            <person name="Luecker S."/>
            <person name="Lage O.M."/>
            <person name="Pohl T."/>
            <person name="Merkel B.J."/>
            <person name="Hornburger P."/>
            <person name="Mueller R.-W."/>
            <person name="Bruemmer F."/>
            <person name="Labrenz M."/>
            <person name="Spormann A.M."/>
            <person name="Op den Camp H."/>
            <person name="Overmann J."/>
            <person name="Amann R."/>
            <person name="Jetten M.S.M."/>
            <person name="Mascher T."/>
            <person name="Medema M.H."/>
            <person name="Devos D.P."/>
            <person name="Kaster A.-K."/>
            <person name="Ovreas L."/>
            <person name="Rohde M."/>
            <person name="Galperin M.Y."/>
            <person name="Jogler C."/>
        </authorList>
    </citation>
    <scope>NUCLEOTIDE SEQUENCE [LARGE SCALE GENOMIC DNA]</scope>
    <source>
        <strain evidence="4 5">Mal4</strain>
    </source>
</reference>
<dbReference type="SUPFAM" id="SSF48452">
    <property type="entry name" value="TPR-like"/>
    <property type="match status" value="2"/>
</dbReference>
<dbReference type="EMBL" id="CP036275">
    <property type="protein sequence ID" value="QDU37375.1"/>
    <property type="molecule type" value="Genomic_DNA"/>
</dbReference>
<keyword evidence="3" id="KW-0812">Transmembrane</keyword>
<keyword evidence="1" id="KW-0802">TPR repeat</keyword>
<dbReference type="PROSITE" id="PS50005">
    <property type="entry name" value="TPR"/>
    <property type="match status" value="1"/>
</dbReference>
<evidence type="ECO:0000313" key="4">
    <source>
        <dbReference type="EMBL" id="QDU37375.1"/>
    </source>
</evidence>
<keyword evidence="3" id="KW-1133">Transmembrane helix</keyword>
<dbReference type="Pfam" id="PF13432">
    <property type="entry name" value="TPR_16"/>
    <property type="match status" value="1"/>
</dbReference>
<evidence type="ECO:0000256" key="3">
    <source>
        <dbReference type="SAM" id="Phobius"/>
    </source>
</evidence>
<dbReference type="KEGG" id="mri:Mal4_16860"/>
<protein>
    <submittedName>
        <fullName evidence="4">Tetratricopeptide repeat protein</fullName>
    </submittedName>
</protein>